<dbReference type="OrthoDB" id="199095at2"/>
<dbReference type="Pfam" id="PF05045">
    <property type="entry name" value="RgpF"/>
    <property type="match status" value="1"/>
</dbReference>
<dbReference type="PANTHER" id="PTHR12526">
    <property type="entry name" value="GLYCOSYLTRANSFERASE"/>
    <property type="match status" value="1"/>
</dbReference>
<evidence type="ECO:0000313" key="1">
    <source>
        <dbReference type="EMBL" id="MQW39473.1"/>
    </source>
</evidence>
<dbReference type="Proteomes" id="UP000439550">
    <property type="component" value="Unassembled WGS sequence"/>
</dbReference>
<dbReference type="Pfam" id="PF13692">
    <property type="entry name" value="Glyco_trans_1_4"/>
    <property type="match status" value="1"/>
</dbReference>
<dbReference type="InterPro" id="IPR007739">
    <property type="entry name" value="RgpF"/>
</dbReference>
<sequence length="717" mass="82344">MTFALFIAIQKIKKPQVCSNLYNLVLQKKGEKMPSQFDRAKYILTKNPKLLAKLPQKLVKKAHQHLHFISDVKLKMNQNKRTKSRQANNYDAPKRALIYVIYENESALQTYKVIFLAALAALSEKVLIVVNGDLSQNEIKTLSKYGQVELRENTGYDTAAFKYGILKMAPHFQNFDELLLVNDTNVGPMTNLENVFKKMSSRKLDFWGISYGEPQADFTGYNPYGTIPEHLQSYFLVIEKNMFQSPEFLEYWKNLTNTDSRNKAIGKHETVFTKYFSTLGFTHGAVSGNNADSAMYIHPLTMLKKFNVPLVKYTAFANDSDDKFAWQGLERKTEVPELIDYIKTETSFPNTVLSEVIQTIQNKSHTSHILIIDGVENQIPQCTRYRVINKAEQLRSLGETVWTINASEFQMGYAEHASHIIIYRTPYSETFEKLIQLSKKYHKPIYYDIDDLVYDTTYTDQLDYVQTLKPEDKAAYDQGVRNYGKLMQLCDGFITSTSVLKNELLKFKKPVYLNRNLASNALIILSKSAREQVKKESQKVKLGYFSGSITHNENFNLIMPALLKILTEFPHVELHLVGHLTLPAELKKYKKQLIFHDYVTWEQLPALIAEVDINLAPLVDSIFNRAKSEIKWMEAALVDVPTLASNVGSFAECISDEETGLLVSDESWYDKLKELITHHDKLNDLAHQAHKKVLYNYQTAQHKDEMSEELHGSTETH</sequence>
<keyword evidence="1" id="KW-0808">Transferase</keyword>
<accession>A0A7X2D0H1</accession>
<protein>
    <submittedName>
        <fullName evidence="1">Glycosyltransferase</fullName>
    </submittedName>
</protein>
<evidence type="ECO:0000313" key="2">
    <source>
        <dbReference type="Proteomes" id="UP000439550"/>
    </source>
</evidence>
<reference evidence="1 2" key="1">
    <citation type="submission" date="2019-10" db="EMBL/GenBank/DDBJ databases">
        <authorList>
            <person name="Dong K."/>
        </authorList>
    </citation>
    <scope>NUCLEOTIDE SEQUENCE [LARGE SCALE GENOMIC DNA]</scope>
    <source>
        <strain evidence="1 2">DSM 28960</strain>
    </source>
</reference>
<dbReference type="Gene3D" id="3.40.50.2000">
    <property type="entry name" value="Glycogen Phosphorylase B"/>
    <property type="match status" value="1"/>
</dbReference>
<dbReference type="EMBL" id="WITJ01000007">
    <property type="protein sequence ID" value="MQW39473.1"/>
    <property type="molecule type" value="Genomic_DNA"/>
</dbReference>
<proteinExistence type="predicted"/>
<dbReference type="SUPFAM" id="SSF53756">
    <property type="entry name" value="UDP-Glycosyltransferase/glycogen phosphorylase"/>
    <property type="match status" value="1"/>
</dbReference>
<keyword evidence="2" id="KW-1185">Reference proteome</keyword>
<name>A0A7X2D0H1_9LACT</name>
<organism evidence="1 2">
    <name type="scientific">Lactococcus hircilactis</name>
    <dbReference type="NCBI Taxonomy" id="1494462"/>
    <lineage>
        <taxon>Bacteria</taxon>
        <taxon>Bacillati</taxon>
        <taxon>Bacillota</taxon>
        <taxon>Bacilli</taxon>
        <taxon>Lactobacillales</taxon>
        <taxon>Streptococcaceae</taxon>
        <taxon>Lactococcus</taxon>
    </lineage>
</organism>
<dbReference type="AlphaFoldDB" id="A0A7X2D0H1"/>
<dbReference type="GO" id="GO:0016740">
    <property type="term" value="F:transferase activity"/>
    <property type="evidence" value="ECO:0007669"/>
    <property type="project" value="UniProtKB-KW"/>
</dbReference>
<comment type="caution">
    <text evidence="1">The sequence shown here is derived from an EMBL/GenBank/DDBJ whole genome shotgun (WGS) entry which is preliminary data.</text>
</comment>
<gene>
    <name evidence="1" type="ORF">GHI93_05910</name>
</gene>
<dbReference type="PANTHER" id="PTHR12526:SF630">
    <property type="entry name" value="GLYCOSYLTRANSFERASE"/>
    <property type="match status" value="1"/>
</dbReference>